<keyword evidence="3" id="KW-1185">Reference proteome</keyword>
<gene>
    <name evidence="2" type="primary">SR4_1</name>
    <name evidence="2" type="ORF">Hypma_005361</name>
</gene>
<dbReference type="AlphaFoldDB" id="A0A369K4Q0"/>
<dbReference type="InParanoid" id="A0A369K4Q0"/>
<name>A0A369K4Q0_HYPMA</name>
<keyword evidence="1" id="KW-0812">Transmembrane</keyword>
<evidence type="ECO:0000313" key="3">
    <source>
        <dbReference type="Proteomes" id="UP000076154"/>
    </source>
</evidence>
<keyword evidence="1" id="KW-0472">Membrane</keyword>
<dbReference type="PANTHER" id="PTHR35040">
    <property type="match status" value="1"/>
</dbReference>
<dbReference type="Proteomes" id="UP000076154">
    <property type="component" value="Unassembled WGS sequence"/>
</dbReference>
<protein>
    <submittedName>
        <fullName evidence="2">Spherulin-4</fullName>
    </submittedName>
</protein>
<accession>A0A369K4Q0</accession>
<evidence type="ECO:0000313" key="2">
    <source>
        <dbReference type="EMBL" id="RDB26833.1"/>
    </source>
</evidence>
<reference evidence="2" key="1">
    <citation type="submission" date="2018-04" db="EMBL/GenBank/DDBJ databases">
        <title>Whole genome sequencing of Hypsizygus marmoreus.</title>
        <authorList>
            <person name="Choi I.-G."/>
            <person name="Min B."/>
            <person name="Kim J.-G."/>
            <person name="Kim S."/>
            <person name="Oh Y.-L."/>
            <person name="Kong W.-S."/>
            <person name="Park H."/>
            <person name="Jeong J."/>
            <person name="Song E.-S."/>
        </authorList>
    </citation>
    <scope>NUCLEOTIDE SEQUENCE [LARGE SCALE GENOMIC DNA]</scope>
    <source>
        <strain evidence="2">51987-8</strain>
    </source>
</reference>
<dbReference type="PANTHER" id="PTHR35040:SF9">
    <property type="entry name" value="4-LIKE CELL SURFACE PROTEIN, PUTATIVE (AFU_ORTHOLOGUE AFUA_4G14080)-RELATED"/>
    <property type="match status" value="1"/>
</dbReference>
<evidence type="ECO:0000256" key="1">
    <source>
        <dbReference type="SAM" id="Phobius"/>
    </source>
</evidence>
<dbReference type="InterPro" id="IPR021986">
    <property type="entry name" value="Spherulin4"/>
</dbReference>
<dbReference type="EMBL" id="LUEZ02000023">
    <property type="protein sequence ID" value="RDB26833.1"/>
    <property type="molecule type" value="Genomic_DNA"/>
</dbReference>
<dbReference type="OrthoDB" id="5342184at2759"/>
<dbReference type="Pfam" id="PF12138">
    <property type="entry name" value="Spherulin4"/>
    <property type="match status" value="1"/>
</dbReference>
<comment type="caution">
    <text evidence="2">The sequence shown here is derived from an EMBL/GenBank/DDBJ whole genome shotgun (WGS) entry which is preliminary data.</text>
</comment>
<feature type="transmembrane region" description="Helical" evidence="1">
    <location>
        <begin position="7"/>
        <end position="36"/>
    </location>
</feature>
<proteinExistence type="predicted"/>
<organism evidence="2 3">
    <name type="scientific">Hypsizygus marmoreus</name>
    <name type="common">White beech mushroom</name>
    <name type="synonym">Agaricus marmoreus</name>
    <dbReference type="NCBI Taxonomy" id="39966"/>
    <lineage>
        <taxon>Eukaryota</taxon>
        <taxon>Fungi</taxon>
        <taxon>Dikarya</taxon>
        <taxon>Basidiomycota</taxon>
        <taxon>Agaricomycotina</taxon>
        <taxon>Agaricomycetes</taxon>
        <taxon>Agaricomycetidae</taxon>
        <taxon>Agaricales</taxon>
        <taxon>Tricholomatineae</taxon>
        <taxon>Lyophyllaceae</taxon>
        <taxon>Hypsizygus</taxon>
    </lineage>
</organism>
<keyword evidence="1" id="KW-1133">Transmembrane helix</keyword>
<sequence>MLPPRTVALWLLVLLNACVSTLALLPSGVIFPLYIYPGDNCVAWSPLISAIQAGSILQFYLIINPASGPGAAGTQPDTTYQACIATLRSTGAAAGRNVKILGYVATGYGNRTSSLVTTDIHTYSQWATTYRPEGIFFDQVATGAHQLSTYETYSTKVHTDFGTSYIIFNPSAVPAVTGYYDISDLIVTFGGFYNDFDASDLTIGPSSPSRKQAVILHTGPTQIPSQVVGNFTSIINKFPTDWNGFLGDLISSQIALCKRR</sequence>